<dbReference type="GO" id="GO:0006260">
    <property type="term" value="P:DNA replication"/>
    <property type="evidence" value="ECO:0007669"/>
    <property type="project" value="InterPro"/>
</dbReference>
<evidence type="ECO:0000313" key="2">
    <source>
        <dbReference type="EMBL" id="CAH1721988.1"/>
    </source>
</evidence>
<organism evidence="2 3">
    <name type="scientific">Aphis gossypii</name>
    <name type="common">Cotton aphid</name>
    <dbReference type="NCBI Taxonomy" id="80765"/>
    <lineage>
        <taxon>Eukaryota</taxon>
        <taxon>Metazoa</taxon>
        <taxon>Ecdysozoa</taxon>
        <taxon>Arthropoda</taxon>
        <taxon>Hexapoda</taxon>
        <taxon>Insecta</taxon>
        <taxon>Pterygota</taxon>
        <taxon>Neoptera</taxon>
        <taxon>Paraneoptera</taxon>
        <taxon>Hemiptera</taxon>
        <taxon>Sternorrhyncha</taxon>
        <taxon>Aphidomorpha</taxon>
        <taxon>Aphidoidea</taxon>
        <taxon>Aphididae</taxon>
        <taxon>Aphidini</taxon>
        <taxon>Aphis</taxon>
        <taxon>Aphis</taxon>
    </lineage>
</organism>
<reference evidence="2" key="1">
    <citation type="submission" date="2022-02" db="EMBL/GenBank/DDBJ databases">
        <authorList>
            <person name="King R."/>
        </authorList>
    </citation>
    <scope>NUCLEOTIDE SEQUENCE</scope>
</reference>
<dbReference type="InterPro" id="IPR003133">
    <property type="entry name" value="T_Ag_DNA-bd"/>
</dbReference>
<evidence type="ECO:0000313" key="3">
    <source>
        <dbReference type="Proteomes" id="UP001154329"/>
    </source>
</evidence>
<proteinExistence type="predicted"/>
<protein>
    <recommendedName>
        <fullName evidence="1">T-ag OBD domain-containing protein</fullName>
    </recommendedName>
</protein>
<accession>A0A9P0NJG1</accession>
<keyword evidence="3" id="KW-1185">Reference proteome</keyword>
<dbReference type="EMBL" id="OU899035">
    <property type="protein sequence ID" value="CAH1721988.1"/>
    <property type="molecule type" value="Genomic_DNA"/>
</dbReference>
<dbReference type="GO" id="GO:0003688">
    <property type="term" value="F:DNA replication origin binding"/>
    <property type="evidence" value="ECO:0007669"/>
    <property type="project" value="InterPro"/>
</dbReference>
<sequence>MVIICENIILPRSIVQYLPAAVASKKVQGQHIIFMIVEKDSPIFE</sequence>
<dbReference type="Proteomes" id="UP001154329">
    <property type="component" value="Chromosome 2"/>
</dbReference>
<evidence type="ECO:0000259" key="1">
    <source>
        <dbReference type="PROSITE" id="PS51287"/>
    </source>
</evidence>
<feature type="domain" description="T-ag OBD" evidence="1">
    <location>
        <begin position="11"/>
        <end position="45"/>
    </location>
</feature>
<gene>
    <name evidence="2" type="ORF">APHIGO_LOCUS4617</name>
</gene>
<reference evidence="2" key="2">
    <citation type="submission" date="2022-10" db="EMBL/GenBank/DDBJ databases">
        <authorList>
            <consortium name="ENA_rothamsted_submissions"/>
            <consortium name="culmorum"/>
            <person name="King R."/>
        </authorList>
    </citation>
    <scope>NUCLEOTIDE SEQUENCE</scope>
</reference>
<dbReference type="AlphaFoldDB" id="A0A9P0NJG1"/>
<dbReference type="PROSITE" id="PS51287">
    <property type="entry name" value="T_AG_OBD"/>
    <property type="match status" value="1"/>
</dbReference>
<name>A0A9P0NJG1_APHGO</name>